<feature type="region of interest" description="Disordered" evidence="1">
    <location>
        <begin position="33"/>
        <end position="59"/>
    </location>
</feature>
<feature type="compositionally biased region" description="Acidic residues" evidence="1">
    <location>
        <begin position="35"/>
        <end position="44"/>
    </location>
</feature>
<dbReference type="RefSeq" id="WP_346751200.1">
    <property type="nucleotide sequence ID" value="NZ_JAUJEA010000002.1"/>
</dbReference>
<organism evidence="3 4">
    <name type="scientific">Splendidivirga corallicola</name>
    <dbReference type="NCBI Taxonomy" id="3051826"/>
    <lineage>
        <taxon>Bacteria</taxon>
        <taxon>Pseudomonadati</taxon>
        <taxon>Bacteroidota</taxon>
        <taxon>Cytophagia</taxon>
        <taxon>Cytophagales</taxon>
        <taxon>Splendidivirgaceae</taxon>
        <taxon>Splendidivirga</taxon>
    </lineage>
</organism>
<comment type="caution">
    <text evidence="3">The sequence shown here is derived from an EMBL/GenBank/DDBJ whole genome shotgun (WGS) entry which is preliminary data.</text>
</comment>
<evidence type="ECO:0000313" key="3">
    <source>
        <dbReference type="EMBL" id="MDN5201174.1"/>
    </source>
</evidence>
<accession>A0ABT8KKE1</accession>
<feature type="signal peptide" evidence="2">
    <location>
        <begin position="1"/>
        <end position="20"/>
    </location>
</feature>
<dbReference type="Proteomes" id="UP001172082">
    <property type="component" value="Unassembled WGS sequence"/>
</dbReference>
<evidence type="ECO:0000256" key="1">
    <source>
        <dbReference type="SAM" id="MobiDB-lite"/>
    </source>
</evidence>
<evidence type="ECO:0000313" key="4">
    <source>
        <dbReference type="Proteomes" id="UP001172082"/>
    </source>
</evidence>
<evidence type="ECO:0008006" key="5">
    <source>
        <dbReference type="Google" id="ProtNLM"/>
    </source>
</evidence>
<reference evidence="3" key="1">
    <citation type="submission" date="2023-06" db="EMBL/GenBank/DDBJ databases">
        <title>Genomic of Parafulvivirga corallium.</title>
        <authorList>
            <person name="Wang G."/>
        </authorList>
    </citation>
    <scope>NUCLEOTIDE SEQUENCE</scope>
    <source>
        <strain evidence="3">BMA10</strain>
    </source>
</reference>
<dbReference type="PROSITE" id="PS51257">
    <property type="entry name" value="PROKAR_LIPOPROTEIN"/>
    <property type="match status" value="1"/>
</dbReference>
<evidence type="ECO:0000256" key="2">
    <source>
        <dbReference type="SAM" id="SignalP"/>
    </source>
</evidence>
<protein>
    <recommendedName>
        <fullName evidence="5">Secreted protein</fullName>
    </recommendedName>
</protein>
<dbReference type="EMBL" id="JAUJEA010000002">
    <property type="protein sequence ID" value="MDN5201174.1"/>
    <property type="molecule type" value="Genomic_DNA"/>
</dbReference>
<gene>
    <name evidence="3" type="ORF">QQ008_07370</name>
</gene>
<feature type="chain" id="PRO_5047059275" description="Secreted protein" evidence="2">
    <location>
        <begin position="21"/>
        <end position="59"/>
    </location>
</feature>
<name>A0ABT8KKE1_9BACT</name>
<sequence length="59" mass="6384">MKKLRIVLVSLFMISLFASSCEVQDGLEDLRIELPENESTEDDGSQGSGSPNDPPSEGD</sequence>
<keyword evidence="4" id="KW-1185">Reference proteome</keyword>
<proteinExistence type="predicted"/>
<keyword evidence="2" id="KW-0732">Signal</keyword>